<sequence length="156" mass="18109">MYKKLCSRNADEWKFLEEKRRNLLSGLRDIKSKDPVLRQQNAIRVLEFGVGPGVNLYCYPPNTRLIAVDINRHFYDIFVENVKKHDNVTLEKFYATSVHNMNEIESESIDAVVCTYTLSSVDDQIAVAKEVKRILAKVRNCEFVVINLWAINMKKV</sequence>
<evidence type="ECO:0000313" key="3">
    <source>
        <dbReference type="Proteomes" id="UP000288716"/>
    </source>
</evidence>
<evidence type="ECO:0000259" key="1">
    <source>
        <dbReference type="Pfam" id="PF08241"/>
    </source>
</evidence>
<dbReference type="SUPFAM" id="SSF53335">
    <property type="entry name" value="S-adenosyl-L-methionine-dependent methyltransferases"/>
    <property type="match status" value="1"/>
</dbReference>
<dbReference type="Proteomes" id="UP000288716">
    <property type="component" value="Unassembled WGS sequence"/>
</dbReference>
<dbReference type="OrthoDB" id="6423379at2759"/>
<dbReference type="STRING" id="299467.A0A443S074"/>
<dbReference type="InterPro" id="IPR029063">
    <property type="entry name" value="SAM-dependent_MTases_sf"/>
</dbReference>
<dbReference type="InterPro" id="IPR052356">
    <property type="entry name" value="Thiol_S-MT"/>
</dbReference>
<dbReference type="PANTHER" id="PTHR45036:SF1">
    <property type="entry name" value="METHYLTRANSFERASE LIKE 7A"/>
    <property type="match status" value="1"/>
</dbReference>
<dbReference type="GO" id="GO:0032259">
    <property type="term" value="P:methylation"/>
    <property type="evidence" value="ECO:0007669"/>
    <property type="project" value="UniProtKB-KW"/>
</dbReference>
<keyword evidence="2" id="KW-0489">Methyltransferase</keyword>
<name>A0A443S074_9ACAR</name>
<gene>
    <name evidence="2" type="ORF">B4U80_11967</name>
</gene>
<reference evidence="2 3" key="1">
    <citation type="journal article" date="2018" name="Gigascience">
        <title>Genomes of trombidid mites reveal novel predicted allergens and laterally-transferred genes associated with secondary metabolism.</title>
        <authorList>
            <person name="Dong X."/>
            <person name="Chaisiri K."/>
            <person name="Xia D."/>
            <person name="Armstrong S.D."/>
            <person name="Fang Y."/>
            <person name="Donnelly M.J."/>
            <person name="Kadowaki T."/>
            <person name="McGarry J.W."/>
            <person name="Darby A.C."/>
            <person name="Makepeace B.L."/>
        </authorList>
    </citation>
    <scope>NUCLEOTIDE SEQUENCE [LARGE SCALE GENOMIC DNA]</scope>
    <source>
        <strain evidence="2">UoL-UT</strain>
    </source>
</reference>
<feature type="domain" description="Methyltransferase type 11" evidence="1">
    <location>
        <begin position="46"/>
        <end position="136"/>
    </location>
</feature>
<dbReference type="AlphaFoldDB" id="A0A443S074"/>
<dbReference type="Gene3D" id="3.40.50.150">
    <property type="entry name" value="Vaccinia Virus protein VP39"/>
    <property type="match status" value="1"/>
</dbReference>
<keyword evidence="2" id="KW-0808">Transferase</keyword>
<accession>A0A443S074</accession>
<keyword evidence="3" id="KW-1185">Reference proteome</keyword>
<protein>
    <submittedName>
        <fullName evidence="2">Methyltransferase-like protein 7A</fullName>
    </submittedName>
</protein>
<dbReference type="VEuPathDB" id="VectorBase:LDEU011088"/>
<dbReference type="GO" id="GO:0008757">
    <property type="term" value="F:S-adenosylmethionine-dependent methyltransferase activity"/>
    <property type="evidence" value="ECO:0007669"/>
    <property type="project" value="InterPro"/>
</dbReference>
<evidence type="ECO:0000313" key="2">
    <source>
        <dbReference type="EMBL" id="RWS20952.1"/>
    </source>
</evidence>
<dbReference type="InterPro" id="IPR013216">
    <property type="entry name" value="Methyltransf_11"/>
</dbReference>
<dbReference type="Pfam" id="PF08241">
    <property type="entry name" value="Methyltransf_11"/>
    <property type="match status" value="1"/>
</dbReference>
<organism evidence="2 3">
    <name type="scientific">Leptotrombidium deliense</name>
    <dbReference type="NCBI Taxonomy" id="299467"/>
    <lineage>
        <taxon>Eukaryota</taxon>
        <taxon>Metazoa</taxon>
        <taxon>Ecdysozoa</taxon>
        <taxon>Arthropoda</taxon>
        <taxon>Chelicerata</taxon>
        <taxon>Arachnida</taxon>
        <taxon>Acari</taxon>
        <taxon>Acariformes</taxon>
        <taxon>Trombidiformes</taxon>
        <taxon>Prostigmata</taxon>
        <taxon>Anystina</taxon>
        <taxon>Parasitengona</taxon>
        <taxon>Trombiculoidea</taxon>
        <taxon>Trombiculidae</taxon>
        <taxon>Leptotrombidium</taxon>
    </lineage>
</organism>
<dbReference type="PANTHER" id="PTHR45036">
    <property type="entry name" value="METHYLTRANSFERASE LIKE 7B"/>
    <property type="match status" value="1"/>
</dbReference>
<dbReference type="EMBL" id="NCKV01014521">
    <property type="protein sequence ID" value="RWS20952.1"/>
    <property type="molecule type" value="Genomic_DNA"/>
</dbReference>
<comment type="caution">
    <text evidence="2">The sequence shown here is derived from an EMBL/GenBank/DDBJ whole genome shotgun (WGS) entry which is preliminary data.</text>
</comment>
<proteinExistence type="predicted"/>